<keyword evidence="2" id="KW-1185">Reference proteome</keyword>
<reference evidence="1 2" key="1">
    <citation type="submission" date="2022-06" db="EMBL/GenBank/DDBJ databases">
        <title>Pseudarthrobacter sp. strain RMG13 Genome sequencing and assembly.</title>
        <authorList>
            <person name="Kim I."/>
        </authorList>
    </citation>
    <scope>NUCLEOTIDE SEQUENCE [LARGE SCALE GENOMIC DNA]</scope>
    <source>
        <strain evidence="1 2">RMG13</strain>
    </source>
</reference>
<dbReference type="RefSeq" id="WP_254746780.1">
    <property type="nucleotide sequence ID" value="NZ_JANCLV010000001.1"/>
</dbReference>
<dbReference type="InterPro" id="IPR029069">
    <property type="entry name" value="HotDog_dom_sf"/>
</dbReference>
<evidence type="ECO:0000313" key="2">
    <source>
        <dbReference type="Proteomes" id="UP001524318"/>
    </source>
</evidence>
<proteinExistence type="predicted"/>
<comment type="caution">
    <text evidence="1">The sequence shown here is derived from an EMBL/GenBank/DDBJ whole genome shotgun (WGS) entry which is preliminary data.</text>
</comment>
<dbReference type="Gene3D" id="3.10.129.10">
    <property type="entry name" value="Hotdog Thioesterase"/>
    <property type="match status" value="1"/>
</dbReference>
<dbReference type="Proteomes" id="UP001524318">
    <property type="component" value="Unassembled WGS sequence"/>
</dbReference>
<evidence type="ECO:0000313" key="1">
    <source>
        <dbReference type="EMBL" id="MCP8998233.1"/>
    </source>
</evidence>
<organism evidence="1 2">
    <name type="scientific">Pseudarthrobacter humi</name>
    <dbReference type="NCBI Taxonomy" id="2952523"/>
    <lineage>
        <taxon>Bacteria</taxon>
        <taxon>Bacillati</taxon>
        <taxon>Actinomycetota</taxon>
        <taxon>Actinomycetes</taxon>
        <taxon>Micrococcales</taxon>
        <taxon>Micrococcaceae</taxon>
        <taxon>Pseudarthrobacter</taxon>
    </lineage>
</organism>
<name>A0ABT1LIF0_9MICC</name>
<accession>A0ABT1LIF0</accession>
<dbReference type="CDD" id="cd00586">
    <property type="entry name" value="4HBT"/>
    <property type="match status" value="1"/>
</dbReference>
<protein>
    <submittedName>
        <fullName evidence="1">Acyl-CoA thioesterase</fullName>
    </submittedName>
</protein>
<gene>
    <name evidence="1" type="ORF">NFC73_00570</name>
</gene>
<dbReference type="Pfam" id="PF13279">
    <property type="entry name" value="4HBT_2"/>
    <property type="match status" value="1"/>
</dbReference>
<dbReference type="EMBL" id="JANCLV010000001">
    <property type="protein sequence ID" value="MCP8998233.1"/>
    <property type="molecule type" value="Genomic_DNA"/>
</dbReference>
<dbReference type="SUPFAM" id="SSF54637">
    <property type="entry name" value="Thioesterase/thiol ester dehydrase-isomerase"/>
    <property type="match status" value="1"/>
</dbReference>
<sequence>MPEPFRTMVSPRWSDQDLNGHINHAAVVTLLEESRIRWRSGHPWPAGAPTVVAALELNYRRPVTHGEDLTVDLWVTRIGSSSFTLNCEARQNGLLAVDGRTVLVSVIPENGAPRPLEEPERRWLEDFQTEAHQHSTRKPMEQM</sequence>